<evidence type="ECO:0008006" key="3">
    <source>
        <dbReference type="Google" id="ProtNLM"/>
    </source>
</evidence>
<proteinExistence type="predicted"/>
<dbReference type="PANTHER" id="PTHR33332">
    <property type="entry name" value="REVERSE TRANSCRIPTASE DOMAIN-CONTAINING PROTEIN"/>
    <property type="match status" value="1"/>
</dbReference>
<evidence type="ECO:0000313" key="1">
    <source>
        <dbReference type="EMBL" id="KAK4826232.1"/>
    </source>
</evidence>
<evidence type="ECO:0000313" key="2">
    <source>
        <dbReference type="Proteomes" id="UP001333110"/>
    </source>
</evidence>
<keyword evidence="2" id="KW-1185">Reference proteome</keyword>
<name>A0AAN7S2Q0_MYCAM</name>
<accession>A0AAN7S2Q0</accession>
<organism evidence="1 2">
    <name type="scientific">Mycteria americana</name>
    <name type="common">Wood stork</name>
    <dbReference type="NCBI Taxonomy" id="33587"/>
    <lineage>
        <taxon>Eukaryota</taxon>
        <taxon>Metazoa</taxon>
        <taxon>Chordata</taxon>
        <taxon>Craniata</taxon>
        <taxon>Vertebrata</taxon>
        <taxon>Euteleostomi</taxon>
        <taxon>Archelosauria</taxon>
        <taxon>Archosauria</taxon>
        <taxon>Dinosauria</taxon>
        <taxon>Saurischia</taxon>
        <taxon>Theropoda</taxon>
        <taxon>Coelurosauria</taxon>
        <taxon>Aves</taxon>
        <taxon>Neognathae</taxon>
        <taxon>Neoaves</taxon>
        <taxon>Aequornithes</taxon>
        <taxon>Ciconiiformes</taxon>
        <taxon>Ciconiidae</taxon>
        <taxon>Mycteria</taxon>
    </lineage>
</organism>
<protein>
    <recommendedName>
        <fullName evidence="3">Rna-directed dna polymerase from mobile element jockey-like</fullName>
    </recommendedName>
</protein>
<sequence>MPLSASQWPLPFPGSHCYHRLNIPAHGNSPTVLLQILWSKPGAVLLSPELSTDALEALVNILPLITEVSEVSSPLELTFILDDTKRGGVADMRGGCAAIQRDLDKLEKWAHRNIMKFKREKCRRKGEKKGKNNPMHQYMPGPTQLGSNLAEKALGVLVDAELNISQRCALVAKKANGILGCLRQSIASRSREVILPLYSSLVRSHLEYCVQLWGPQYRREMELLERLQ</sequence>
<dbReference type="EMBL" id="JAUNZN010000002">
    <property type="protein sequence ID" value="KAK4826232.1"/>
    <property type="molecule type" value="Genomic_DNA"/>
</dbReference>
<dbReference type="AlphaFoldDB" id="A0AAN7S2Q0"/>
<dbReference type="Proteomes" id="UP001333110">
    <property type="component" value="Unassembled WGS sequence"/>
</dbReference>
<reference evidence="1 2" key="1">
    <citation type="journal article" date="2023" name="J. Hered.">
        <title>Chromosome-level genome of the wood stork (Mycteria americana) provides insight into avian chromosome evolution.</title>
        <authorList>
            <person name="Flamio R. Jr."/>
            <person name="Ramstad K.M."/>
        </authorList>
    </citation>
    <scope>NUCLEOTIDE SEQUENCE [LARGE SCALE GENOMIC DNA]</scope>
    <source>
        <strain evidence="1">JAX WOST 10</strain>
    </source>
</reference>
<gene>
    <name evidence="1" type="ORF">QYF61_006273</name>
</gene>
<comment type="caution">
    <text evidence="1">The sequence shown here is derived from an EMBL/GenBank/DDBJ whole genome shotgun (WGS) entry which is preliminary data.</text>
</comment>